<evidence type="ECO:0000313" key="2">
    <source>
        <dbReference type="EMBL" id="SJL00812.1"/>
    </source>
</evidence>
<feature type="compositionally biased region" description="Polar residues" evidence="1">
    <location>
        <begin position="35"/>
        <end position="49"/>
    </location>
</feature>
<protein>
    <submittedName>
        <fullName evidence="2">Uncharacterized protein</fullName>
    </submittedName>
</protein>
<organism evidence="2 3">
    <name type="scientific">Armillaria ostoyae</name>
    <name type="common">Armillaria root rot fungus</name>
    <dbReference type="NCBI Taxonomy" id="47428"/>
    <lineage>
        <taxon>Eukaryota</taxon>
        <taxon>Fungi</taxon>
        <taxon>Dikarya</taxon>
        <taxon>Basidiomycota</taxon>
        <taxon>Agaricomycotina</taxon>
        <taxon>Agaricomycetes</taxon>
        <taxon>Agaricomycetidae</taxon>
        <taxon>Agaricales</taxon>
        <taxon>Marasmiineae</taxon>
        <taxon>Physalacriaceae</taxon>
        <taxon>Armillaria</taxon>
    </lineage>
</organism>
<feature type="region of interest" description="Disordered" evidence="1">
    <location>
        <begin position="1"/>
        <end position="86"/>
    </location>
</feature>
<dbReference type="EMBL" id="FUEG01000002">
    <property type="protein sequence ID" value="SJL00812.1"/>
    <property type="molecule type" value="Genomic_DNA"/>
</dbReference>
<evidence type="ECO:0000256" key="1">
    <source>
        <dbReference type="SAM" id="MobiDB-lite"/>
    </source>
</evidence>
<feature type="compositionally biased region" description="Basic and acidic residues" evidence="1">
    <location>
        <begin position="51"/>
        <end position="68"/>
    </location>
</feature>
<reference evidence="3" key="1">
    <citation type="journal article" date="2017" name="Nat. Ecol. Evol.">
        <title>Genome expansion and lineage-specific genetic innovations in the forest pathogenic fungi Armillaria.</title>
        <authorList>
            <person name="Sipos G."/>
            <person name="Prasanna A.N."/>
            <person name="Walter M.C."/>
            <person name="O'Connor E."/>
            <person name="Balint B."/>
            <person name="Krizsan K."/>
            <person name="Kiss B."/>
            <person name="Hess J."/>
            <person name="Varga T."/>
            <person name="Slot J."/>
            <person name="Riley R."/>
            <person name="Boka B."/>
            <person name="Rigling D."/>
            <person name="Barry K."/>
            <person name="Lee J."/>
            <person name="Mihaltcheva S."/>
            <person name="LaButti K."/>
            <person name="Lipzen A."/>
            <person name="Waldron R."/>
            <person name="Moloney N.M."/>
            <person name="Sperisen C."/>
            <person name="Kredics L."/>
            <person name="Vagvoelgyi C."/>
            <person name="Patrignani A."/>
            <person name="Fitzpatrick D."/>
            <person name="Nagy I."/>
            <person name="Doyle S."/>
            <person name="Anderson J.B."/>
            <person name="Grigoriev I.V."/>
            <person name="Gueldener U."/>
            <person name="Muensterkoetter M."/>
            <person name="Nagy L.G."/>
        </authorList>
    </citation>
    <scope>NUCLEOTIDE SEQUENCE [LARGE SCALE GENOMIC DNA]</scope>
    <source>
        <strain evidence="3">C18/9</strain>
    </source>
</reference>
<keyword evidence="3" id="KW-1185">Reference proteome</keyword>
<proteinExistence type="predicted"/>
<sequence>MATNSKSSKHKRPLDSELKDSSISPAEMSIEGGLPNSTRKSSSKQNPPKVTQKDLAKAKSAQKAERKQAWNTWLAREENRWSPGGP</sequence>
<evidence type="ECO:0000313" key="3">
    <source>
        <dbReference type="Proteomes" id="UP000219338"/>
    </source>
</evidence>
<dbReference type="AlphaFoldDB" id="A0A284QWJ7"/>
<dbReference type="Proteomes" id="UP000219338">
    <property type="component" value="Unassembled WGS sequence"/>
</dbReference>
<name>A0A284QWJ7_ARMOS</name>
<accession>A0A284QWJ7</accession>
<gene>
    <name evidence="2" type="ORF">ARMOST_04126</name>
</gene>